<dbReference type="PANTHER" id="PTHR38831">
    <property type="entry name" value="TYPE II SECRETION SYSTEM PROTEIN K"/>
    <property type="match status" value="1"/>
</dbReference>
<name>A0A0N0E5G5_9PSED</name>
<dbReference type="GO" id="GO:0009306">
    <property type="term" value="P:protein secretion"/>
    <property type="evidence" value="ECO:0007669"/>
    <property type="project" value="InterPro"/>
</dbReference>
<dbReference type="OrthoDB" id="5293133at2"/>
<comment type="similarity">
    <text evidence="1">Belongs to the GSP K family.</text>
</comment>
<comment type="caution">
    <text evidence="3">The sequence shown here is derived from an EMBL/GenBank/DDBJ whole genome shotgun (WGS) entry which is preliminary data.</text>
</comment>
<keyword evidence="1" id="KW-0472">Membrane</keyword>
<evidence type="ECO:0000256" key="1">
    <source>
        <dbReference type="PIRNR" id="PIRNR002786"/>
    </source>
</evidence>
<dbReference type="PANTHER" id="PTHR38831:SF1">
    <property type="entry name" value="TYPE II SECRETION SYSTEM PROTEIN K-RELATED"/>
    <property type="match status" value="1"/>
</dbReference>
<keyword evidence="1" id="KW-0997">Cell inner membrane</keyword>
<gene>
    <name evidence="3" type="ORF">PF66_01121</name>
</gene>
<accession>A0A0N0E5G5</accession>
<feature type="domain" description="T2SS protein K second SAM-like" evidence="2">
    <location>
        <begin position="179"/>
        <end position="230"/>
    </location>
</feature>
<dbReference type="STRING" id="50340.PF66_01121"/>
<dbReference type="InterPro" id="IPR045584">
    <property type="entry name" value="Pilin-like"/>
</dbReference>
<dbReference type="Proteomes" id="UP000037931">
    <property type="component" value="Unassembled WGS sequence"/>
</dbReference>
<keyword evidence="1" id="KW-1003">Cell membrane</keyword>
<keyword evidence="4" id="KW-1185">Reference proteome</keyword>
<dbReference type="RefSeq" id="WP_054062087.1">
    <property type="nucleotide sequence ID" value="NZ_JSYZ01000003.1"/>
</dbReference>
<comment type="subcellular location">
    <subcellularLocation>
        <location evidence="1">Cell inner membrane</location>
    </subcellularLocation>
</comment>
<dbReference type="InterPro" id="IPR005628">
    <property type="entry name" value="GspK"/>
</dbReference>
<dbReference type="Gene3D" id="1.10.40.60">
    <property type="entry name" value="EpsJ-like"/>
    <property type="match status" value="1"/>
</dbReference>
<keyword evidence="1" id="KW-0813">Transport</keyword>
<organism evidence="3 4">
    <name type="scientific">Pseudomonas asplenii</name>
    <dbReference type="NCBI Taxonomy" id="53407"/>
    <lineage>
        <taxon>Bacteria</taxon>
        <taxon>Pseudomonadati</taxon>
        <taxon>Pseudomonadota</taxon>
        <taxon>Gammaproteobacteria</taxon>
        <taxon>Pseudomonadales</taxon>
        <taxon>Pseudomonadaceae</taxon>
        <taxon>Pseudomonas</taxon>
    </lineage>
</organism>
<evidence type="ECO:0000259" key="2">
    <source>
        <dbReference type="Pfam" id="PF03934"/>
    </source>
</evidence>
<dbReference type="Pfam" id="PF03934">
    <property type="entry name" value="T2SSK"/>
    <property type="match status" value="1"/>
</dbReference>
<dbReference type="EMBL" id="JSYZ01000003">
    <property type="protein sequence ID" value="KPA92442.1"/>
    <property type="molecule type" value="Genomic_DNA"/>
</dbReference>
<reference evidence="3 4" key="1">
    <citation type="journal article" date="2015" name="PLoS ONE">
        <title>Rice-Infecting Pseudomonas Genomes Are Highly Accessorized and Harbor Multiple Putative Virulence Mechanisms to Cause Sheath Brown Rot.</title>
        <authorList>
            <person name="Quibod I.L."/>
            <person name="Grande G."/>
            <person name="Oreiro E.G."/>
            <person name="Borja F.N."/>
            <person name="Dossa G.S."/>
            <person name="Mauleon R."/>
            <person name="Cruz C.V."/>
            <person name="Oliva R."/>
        </authorList>
    </citation>
    <scope>NUCLEOTIDE SEQUENCE [LARGE SCALE GENOMIC DNA]</scope>
    <source>
        <strain evidence="3 4">IRRI 6609</strain>
    </source>
</reference>
<proteinExistence type="inferred from homology"/>
<dbReference type="SUPFAM" id="SSF158544">
    <property type="entry name" value="GspK insert domain-like"/>
    <property type="match status" value="2"/>
</dbReference>
<dbReference type="SUPFAM" id="SSF54523">
    <property type="entry name" value="Pili subunits"/>
    <property type="match status" value="1"/>
</dbReference>
<dbReference type="Gene3D" id="3.30.1300.30">
    <property type="entry name" value="GSPII I/J protein-like"/>
    <property type="match status" value="1"/>
</dbReference>
<sequence>MSLPRQRGVALITVLLIMALALLLTGSLLRSHRLTLQGSTQHIHQVQLRQWALAAEGWAGQLLQGPLPTLMRNVNLVQDWAQRPLPLTLPGVEVRLDIEDLAGRFNLTPLLAPGKADEIVQARWARLLERLDIAAIDLAPLRGTEVVDPSQLRLLPGMDEPSLRRLEPWVALLPGEARLNVNTTHALLLSTLEGMTDSDAQMLIQQRPAEGYPDAATFALASGLKGRGVAVHGLGVGSRWFRASVEVAAGRSRLRLVSDLELDPKTGRVRVVQRRFLAPTQGEPSL</sequence>
<protein>
    <recommendedName>
        <fullName evidence="1">Type II secretion system protein K</fullName>
    </recommendedName>
</protein>
<evidence type="ECO:0000313" key="3">
    <source>
        <dbReference type="EMBL" id="KPA92442.1"/>
    </source>
</evidence>
<dbReference type="GO" id="GO:0005886">
    <property type="term" value="C:plasma membrane"/>
    <property type="evidence" value="ECO:0007669"/>
    <property type="project" value="UniProtKB-SubCell"/>
</dbReference>
<dbReference type="InterPro" id="IPR038072">
    <property type="entry name" value="GspK_central_sf"/>
</dbReference>
<dbReference type="PATRIC" id="fig|50340.43.peg.4004"/>
<dbReference type="PIRSF" id="PIRSF002786">
    <property type="entry name" value="XcpX"/>
    <property type="match status" value="1"/>
</dbReference>
<dbReference type="InterPro" id="IPR049179">
    <property type="entry name" value="T2SSK_SAM-like_2nd"/>
</dbReference>
<evidence type="ECO:0000313" key="4">
    <source>
        <dbReference type="Proteomes" id="UP000037931"/>
    </source>
</evidence>
<dbReference type="AlphaFoldDB" id="A0A0N0E5G5"/>